<dbReference type="OrthoDB" id="4067991at2759"/>
<sequence>MSSIWNAFDVYDKKKHSKNYGVYGGNFANVGGRKTEFLYSSEHHEQKKPQDQDPMVAERRGSESESLNSSEGAAKTPNMLDISNMSQNEFKKLYDAMKKGEPDNRVNR</sequence>
<dbReference type="Pfam" id="PF17325">
    <property type="entry name" value="SPG4"/>
    <property type="match status" value="1"/>
</dbReference>
<keyword evidence="6" id="KW-1185">Reference proteome</keyword>
<evidence type="ECO:0000256" key="3">
    <source>
        <dbReference type="ARBA" id="ARBA00020398"/>
    </source>
</evidence>
<dbReference type="KEGG" id="tpf:TPHA_0G02890"/>
<dbReference type="InterPro" id="IPR020485">
    <property type="entry name" value="Spg4"/>
</dbReference>
<comment type="similarity">
    <text evidence="2">Belongs to the SPG4 family.</text>
</comment>
<reference evidence="5 6" key="1">
    <citation type="journal article" date="2011" name="Proc. Natl. Acad. Sci. U.S.A.">
        <title>Evolutionary erosion of yeast sex chromosomes by mating-type switching accidents.</title>
        <authorList>
            <person name="Gordon J.L."/>
            <person name="Armisen D."/>
            <person name="Proux-Wera E."/>
            <person name="Oheigeartaigh S.S."/>
            <person name="Byrne K.P."/>
            <person name="Wolfe K.H."/>
        </authorList>
    </citation>
    <scope>NUCLEOTIDE SEQUENCE [LARGE SCALE GENOMIC DNA]</scope>
    <source>
        <strain evidence="6">ATCC 24235 / CBS 4417 / NBRC 1672 / NRRL Y-8282 / UCD 70-5</strain>
    </source>
</reference>
<dbReference type="HOGENOM" id="CLU_2158879_0_0_1"/>
<evidence type="ECO:0000313" key="6">
    <source>
        <dbReference type="Proteomes" id="UP000005666"/>
    </source>
</evidence>
<comment type="function">
    <text evidence="1">Stationary phase-essential protein not required for growth on nonfermentable carbon sources.</text>
</comment>
<name>G8BW52_TETPH</name>
<feature type="compositionally biased region" description="Basic and acidic residues" evidence="4">
    <location>
        <begin position="41"/>
        <end position="63"/>
    </location>
</feature>
<evidence type="ECO:0000256" key="4">
    <source>
        <dbReference type="SAM" id="MobiDB-lite"/>
    </source>
</evidence>
<dbReference type="RefSeq" id="XP_003686564.1">
    <property type="nucleotide sequence ID" value="XM_003686516.1"/>
</dbReference>
<dbReference type="OMA" id="AHEYREP"/>
<evidence type="ECO:0000256" key="1">
    <source>
        <dbReference type="ARBA" id="ARBA00003155"/>
    </source>
</evidence>
<evidence type="ECO:0000313" key="5">
    <source>
        <dbReference type="EMBL" id="CCE64130.1"/>
    </source>
</evidence>
<dbReference type="EMBL" id="HE612862">
    <property type="protein sequence ID" value="CCE64130.1"/>
    <property type="molecule type" value="Genomic_DNA"/>
</dbReference>
<proteinExistence type="inferred from homology"/>
<feature type="region of interest" description="Disordered" evidence="4">
    <location>
        <begin position="41"/>
        <end position="85"/>
    </location>
</feature>
<protein>
    <recommendedName>
        <fullName evidence="3">Stationary phase protein 4</fullName>
    </recommendedName>
</protein>
<organism evidence="5 6">
    <name type="scientific">Tetrapisispora phaffii (strain ATCC 24235 / CBS 4417 / NBRC 1672 / NRRL Y-8282 / UCD 70-5)</name>
    <name type="common">Yeast</name>
    <name type="synonym">Fabospora phaffii</name>
    <dbReference type="NCBI Taxonomy" id="1071381"/>
    <lineage>
        <taxon>Eukaryota</taxon>
        <taxon>Fungi</taxon>
        <taxon>Dikarya</taxon>
        <taxon>Ascomycota</taxon>
        <taxon>Saccharomycotina</taxon>
        <taxon>Saccharomycetes</taxon>
        <taxon>Saccharomycetales</taxon>
        <taxon>Saccharomycetaceae</taxon>
        <taxon>Tetrapisispora</taxon>
    </lineage>
</organism>
<accession>G8BW52</accession>
<dbReference type="Proteomes" id="UP000005666">
    <property type="component" value="Chromosome 7"/>
</dbReference>
<gene>
    <name evidence="5" type="primary">TPHA0G02890</name>
    <name evidence="5" type="ordered locus">TPHA_0G02890</name>
</gene>
<dbReference type="AlphaFoldDB" id="G8BW52"/>
<dbReference type="GeneID" id="11535738"/>
<dbReference type="eggNOG" id="ENOG502S7JY">
    <property type="taxonomic scope" value="Eukaryota"/>
</dbReference>
<evidence type="ECO:0000256" key="2">
    <source>
        <dbReference type="ARBA" id="ARBA00007045"/>
    </source>
</evidence>